<dbReference type="Proteomes" id="UP000321039">
    <property type="component" value="Unassembled WGS sequence"/>
</dbReference>
<dbReference type="InterPro" id="IPR000182">
    <property type="entry name" value="GNAT_dom"/>
</dbReference>
<dbReference type="EMBL" id="VRZA01000005">
    <property type="protein sequence ID" value="TXS92205.1"/>
    <property type="molecule type" value="Genomic_DNA"/>
</dbReference>
<evidence type="ECO:0000259" key="1">
    <source>
        <dbReference type="PROSITE" id="PS51186"/>
    </source>
</evidence>
<comment type="caution">
    <text evidence="2">The sequence shown here is derived from an EMBL/GenBank/DDBJ whole genome shotgun (WGS) entry which is preliminary data.</text>
</comment>
<dbReference type="AlphaFoldDB" id="A0A5C8ZUK3"/>
<dbReference type="PANTHER" id="PTHR43610">
    <property type="entry name" value="BLL6696 PROTEIN"/>
    <property type="match status" value="1"/>
</dbReference>
<dbReference type="SUPFAM" id="SSF55729">
    <property type="entry name" value="Acyl-CoA N-acyltransferases (Nat)"/>
    <property type="match status" value="1"/>
</dbReference>
<dbReference type="GO" id="GO:0016747">
    <property type="term" value="F:acyltransferase activity, transferring groups other than amino-acyl groups"/>
    <property type="evidence" value="ECO:0007669"/>
    <property type="project" value="InterPro"/>
</dbReference>
<organism evidence="2 3">
    <name type="scientific">Parahaliea maris</name>
    <dbReference type="NCBI Taxonomy" id="2716870"/>
    <lineage>
        <taxon>Bacteria</taxon>
        <taxon>Pseudomonadati</taxon>
        <taxon>Pseudomonadota</taxon>
        <taxon>Gammaproteobacteria</taxon>
        <taxon>Cellvibrionales</taxon>
        <taxon>Halieaceae</taxon>
        <taxon>Parahaliea</taxon>
    </lineage>
</organism>
<feature type="domain" description="N-acetyltransferase" evidence="1">
    <location>
        <begin position="14"/>
        <end position="178"/>
    </location>
</feature>
<accession>A0A5C8ZUK3</accession>
<dbReference type="Gene3D" id="3.40.630.30">
    <property type="match status" value="1"/>
</dbReference>
<evidence type="ECO:0000313" key="3">
    <source>
        <dbReference type="Proteomes" id="UP000321039"/>
    </source>
</evidence>
<proteinExistence type="predicted"/>
<reference evidence="2 3" key="1">
    <citation type="submission" date="2019-08" db="EMBL/GenBank/DDBJ databases">
        <title>Parahaliea maris sp. nov., isolated from the surface seawater.</title>
        <authorList>
            <person name="Liu Y."/>
        </authorList>
    </citation>
    <scope>NUCLEOTIDE SEQUENCE [LARGE SCALE GENOMIC DNA]</scope>
    <source>
        <strain evidence="2 3">HSLHS9</strain>
    </source>
</reference>
<keyword evidence="3" id="KW-1185">Reference proteome</keyword>
<name>A0A5C8ZUK3_9GAMM</name>
<dbReference type="InterPro" id="IPR016181">
    <property type="entry name" value="Acyl_CoA_acyltransferase"/>
</dbReference>
<dbReference type="PANTHER" id="PTHR43610:SF1">
    <property type="entry name" value="N-ACETYLTRANSFERASE DOMAIN-CONTAINING PROTEIN"/>
    <property type="match status" value="1"/>
</dbReference>
<dbReference type="PROSITE" id="PS51186">
    <property type="entry name" value="GNAT"/>
    <property type="match status" value="1"/>
</dbReference>
<evidence type="ECO:0000313" key="2">
    <source>
        <dbReference type="EMBL" id="TXS92205.1"/>
    </source>
</evidence>
<dbReference type="Pfam" id="PF13302">
    <property type="entry name" value="Acetyltransf_3"/>
    <property type="match status" value="1"/>
</dbReference>
<sequence>MDMPGPVTLRGERVRLEPLSQDHAQGLYLRGRSEADWAYMPRCAFVDQADARHWIDDALASPGQLPFAIVENAKDKVAGSTRYLNIRPEHRGLEIGWTWLGAEWQRTGVNTEAKFLLLQHAFERLGCIRVEFKADARNLRSQQALERIGATREGVLRQHMVVQQGYLRDSVYFSILDSEWPAVRERLQGLLDRAGQTLSSQTLSSQAPSND</sequence>
<keyword evidence="2" id="KW-0808">Transferase</keyword>
<dbReference type="RefSeq" id="WP_148069443.1">
    <property type="nucleotide sequence ID" value="NZ_VRZA01000005.1"/>
</dbReference>
<protein>
    <submittedName>
        <fullName evidence="2">GNAT family N-acetyltransferase</fullName>
    </submittedName>
</protein>
<gene>
    <name evidence="2" type="ORF">FV139_15630</name>
</gene>